<evidence type="ECO:0000313" key="4">
    <source>
        <dbReference type="EMBL" id="MDQ0215760.1"/>
    </source>
</evidence>
<name>A0AAJ1WJK1_9BACI</name>
<dbReference type="EMBL" id="JAUSUC010000026">
    <property type="protein sequence ID" value="MDQ0215760.1"/>
    <property type="molecule type" value="Genomic_DNA"/>
</dbReference>
<feature type="signal peptide" evidence="2">
    <location>
        <begin position="1"/>
        <end position="25"/>
    </location>
</feature>
<gene>
    <name evidence="4" type="ORF">J2S13_002180</name>
</gene>
<proteinExistence type="predicted"/>
<keyword evidence="5" id="KW-1185">Reference proteome</keyword>
<feature type="domain" description="Copper amine oxidase-like N-terminal" evidence="3">
    <location>
        <begin position="126"/>
        <end position="219"/>
    </location>
</feature>
<evidence type="ECO:0000313" key="5">
    <source>
        <dbReference type="Proteomes" id="UP001237207"/>
    </source>
</evidence>
<feature type="chain" id="PRO_5042530737" description="Copper amine oxidase-like N-terminal domain-containing protein" evidence="2">
    <location>
        <begin position="26"/>
        <end position="226"/>
    </location>
</feature>
<dbReference type="Gene3D" id="3.30.457.10">
    <property type="entry name" value="Copper amine oxidase-like, N-terminal domain"/>
    <property type="match status" value="1"/>
</dbReference>
<protein>
    <recommendedName>
        <fullName evidence="3">Copper amine oxidase-like N-terminal domain-containing protein</fullName>
    </recommendedName>
</protein>
<dbReference type="Pfam" id="PF07833">
    <property type="entry name" value="Cu_amine_oxidN1"/>
    <property type="match status" value="1"/>
</dbReference>
<organism evidence="4 5">
    <name type="scientific">Oikeobacillus pervagus</name>
    <dbReference type="NCBI Taxonomy" id="1325931"/>
    <lineage>
        <taxon>Bacteria</taxon>
        <taxon>Bacillati</taxon>
        <taxon>Bacillota</taxon>
        <taxon>Bacilli</taxon>
        <taxon>Bacillales</taxon>
        <taxon>Bacillaceae</taxon>
        <taxon>Oikeobacillus</taxon>
    </lineage>
</organism>
<evidence type="ECO:0000256" key="1">
    <source>
        <dbReference type="SAM" id="MobiDB-lite"/>
    </source>
</evidence>
<dbReference type="Proteomes" id="UP001237207">
    <property type="component" value="Unassembled WGS sequence"/>
</dbReference>
<evidence type="ECO:0000256" key="2">
    <source>
        <dbReference type="SAM" id="SignalP"/>
    </source>
</evidence>
<sequence length="226" mass="26651">MKRMLMMLVLVFSIGSINGFPIVHADDDDDDEKYYEHHDDEKYYKRKWKEKEHRDDEKYYKKEKWKEEEDHDDDDDYGEDGGDRKTSHWYLWDRELSTYKGSLPFIEPKTITLKKRQSKEPLSIYIVPSQGELFIPGKEVSTFLGAKTNFYKTSRILEVKQGETELISRAGSNVIYENRTKTPMPAKATYIHGDVYLPISVLANGLGYSVEWNEKEQVMNLQKMIQ</sequence>
<dbReference type="AlphaFoldDB" id="A0AAJ1WJK1"/>
<accession>A0AAJ1WJK1</accession>
<dbReference type="InterPro" id="IPR012854">
    <property type="entry name" value="Cu_amine_oxidase-like_N"/>
</dbReference>
<evidence type="ECO:0000259" key="3">
    <source>
        <dbReference type="Pfam" id="PF07833"/>
    </source>
</evidence>
<keyword evidence="2" id="KW-0732">Signal</keyword>
<feature type="compositionally biased region" description="Acidic residues" evidence="1">
    <location>
        <begin position="69"/>
        <end position="80"/>
    </location>
</feature>
<dbReference type="SUPFAM" id="SSF55383">
    <property type="entry name" value="Copper amine oxidase, domain N"/>
    <property type="match status" value="1"/>
</dbReference>
<reference evidence="4" key="1">
    <citation type="submission" date="2023-07" db="EMBL/GenBank/DDBJ databases">
        <title>Genomic Encyclopedia of Type Strains, Phase IV (KMG-IV): sequencing the most valuable type-strain genomes for metagenomic binning, comparative biology and taxonomic classification.</title>
        <authorList>
            <person name="Goeker M."/>
        </authorList>
    </citation>
    <scope>NUCLEOTIDE SEQUENCE</scope>
    <source>
        <strain evidence="4">DSM 23947</strain>
    </source>
</reference>
<feature type="region of interest" description="Disordered" evidence="1">
    <location>
        <begin position="50"/>
        <end position="82"/>
    </location>
</feature>
<comment type="caution">
    <text evidence="4">The sequence shown here is derived from an EMBL/GenBank/DDBJ whole genome shotgun (WGS) entry which is preliminary data.</text>
</comment>
<feature type="compositionally biased region" description="Basic and acidic residues" evidence="1">
    <location>
        <begin position="50"/>
        <end position="68"/>
    </location>
</feature>
<dbReference type="InterPro" id="IPR036582">
    <property type="entry name" value="Mao_N_sf"/>
</dbReference>